<sequence>MIDQPQEIIIRRPDDWHVHLRDGDVLAAVLPYTSAINSRAIIMPNLLPPVSNIKTAIEYRDRILSLVPKGHTFTPLMTCYLTDSLSPNELEEGYRNGIFIAAKLYPAQSTTNSNHGVTDITLITKILERMQKIGMPILIHGEVVDLSVDIFDREARFIETILEPIRNSFPGLKVIMEHITTKEAAEYIASGNELLGATITPQHLMFNRNDMLVGGIRPHLYCLPVLKRNIHQNALRKLVASGHCRVFLGSDTAPHLRSFKETSCGCAGIFSAPNALVAYATIFEELNALNYFESFCSENGPNFYGLPLNSGTLRLIRKPWKVKKNLLNNTLVPFLSGQILNWCVIT</sequence>
<feature type="binding site" evidence="10">
    <location>
        <position position="251"/>
    </location>
    <ligand>
        <name>Zn(2+)</name>
        <dbReference type="ChEBI" id="CHEBI:29105"/>
        <label>1</label>
    </ligand>
</feature>
<dbReference type="GO" id="GO:0044205">
    <property type="term" value="P:'de novo' UMP biosynthetic process"/>
    <property type="evidence" value="ECO:0007669"/>
    <property type="project" value="UniProtKB-UniRule"/>
</dbReference>
<keyword evidence="6 10" id="KW-0378">Hydrolase</keyword>
<dbReference type="PIRSF" id="PIRSF001237">
    <property type="entry name" value="DHOdimr"/>
    <property type="match status" value="1"/>
</dbReference>
<evidence type="ECO:0000256" key="9">
    <source>
        <dbReference type="ARBA" id="ARBA00048492"/>
    </source>
</evidence>
<protein>
    <recommendedName>
        <fullName evidence="4 10">Dihydroorotase</fullName>
        <shortName evidence="10">DHOase</shortName>
        <ecNumber evidence="4 10">3.5.2.3</ecNumber>
    </recommendedName>
</protein>
<dbReference type="InterPro" id="IPR032466">
    <property type="entry name" value="Metal_Hydrolase"/>
</dbReference>
<gene>
    <name evidence="10 12" type="primary">pyrC</name>
    <name evidence="12" type="ORF">HHS_06960</name>
</gene>
<comment type="similarity">
    <text evidence="3 10 11">Belongs to the metallo-dependent hydrolases superfamily. DHOase family. Class II DHOase subfamily.</text>
</comment>
<evidence type="ECO:0000256" key="8">
    <source>
        <dbReference type="ARBA" id="ARBA00022975"/>
    </source>
</evidence>
<feature type="binding site" description="via carbamate group" evidence="10">
    <location>
        <position position="103"/>
    </location>
    <ligand>
        <name>Zn(2+)</name>
        <dbReference type="ChEBI" id="CHEBI:29105"/>
        <label>2</label>
    </ligand>
</feature>
<evidence type="ECO:0000313" key="12">
    <source>
        <dbReference type="EMBL" id="BAO00666.1"/>
    </source>
</evidence>
<comment type="cofactor">
    <cofactor evidence="10 11">
        <name>Zn(2+)</name>
        <dbReference type="ChEBI" id="CHEBI:29105"/>
    </cofactor>
    <text evidence="10 11">Binds 2 Zn(2+) ions per subunit.</text>
</comment>
<dbReference type="FunFam" id="3.20.20.140:FF:000006">
    <property type="entry name" value="Dihydroorotase"/>
    <property type="match status" value="1"/>
</dbReference>
<comment type="catalytic activity">
    <reaction evidence="9 10 11">
        <text>(S)-dihydroorotate + H2O = N-carbamoyl-L-aspartate + H(+)</text>
        <dbReference type="Rhea" id="RHEA:24296"/>
        <dbReference type="ChEBI" id="CHEBI:15377"/>
        <dbReference type="ChEBI" id="CHEBI:15378"/>
        <dbReference type="ChEBI" id="CHEBI:30864"/>
        <dbReference type="ChEBI" id="CHEBI:32814"/>
        <dbReference type="EC" id="3.5.2.3"/>
    </reaction>
</comment>
<evidence type="ECO:0000313" key="13">
    <source>
        <dbReference type="Proteomes" id="UP000016900"/>
    </source>
</evidence>
<accession>U3U3D4</accession>
<evidence type="ECO:0000256" key="11">
    <source>
        <dbReference type="RuleBase" id="RU003440"/>
    </source>
</evidence>
<dbReference type="KEGG" id="pck:BMSBPS_0327"/>
<dbReference type="Pfam" id="PF01979">
    <property type="entry name" value="Amidohydro_1"/>
    <property type="match status" value="1"/>
</dbReference>
<dbReference type="GO" id="GO:0004151">
    <property type="term" value="F:dihydroorotase activity"/>
    <property type="evidence" value="ECO:0007669"/>
    <property type="project" value="UniProtKB-UniRule"/>
</dbReference>
<feature type="modified residue" description="N6-carboxylysine" evidence="10">
    <location>
        <position position="103"/>
    </location>
</feature>
<dbReference type="InterPro" id="IPR004721">
    <property type="entry name" value="DHOdimr"/>
</dbReference>
<dbReference type="KEGG" id="hhs:HHS_06960"/>
<dbReference type="CDD" id="cd01294">
    <property type="entry name" value="DHOase"/>
    <property type="match status" value="1"/>
</dbReference>
<feature type="binding site" evidence="10">
    <location>
        <position position="17"/>
    </location>
    <ligand>
        <name>Zn(2+)</name>
        <dbReference type="ChEBI" id="CHEBI:29105"/>
        <label>1</label>
    </ligand>
</feature>
<keyword evidence="8 10" id="KW-0665">Pyrimidine biosynthesis</keyword>
<feature type="binding site" evidence="10">
    <location>
        <position position="255"/>
    </location>
    <ligand>
        <name>substrate</name>
    </ligand>
</feature>
<evidence type="ECO:0000256" key="3">
    <source>
        <dbReference type="ARBA" id="ARBA00005631"/>
    </source>
</evidence>
<dbReference type="Proteomes" id="UP000016900">
    <property type="component" value="Chromosome"/>
</dbReference>
<dbReference type="PROSITE" id="PS00483">
    <property type="entry name" value="DIHYDROOROTASE_2"/>
    <property type="match status" value="1"/>
</dbReference>
<feature type="binding site" evidence="10">
    <location>
        <position position="267"/>
    </location>
    <ligand>
        <name>substrate</name>
    </ligand>
</feature>
<feature type="binding site" evidence="10">
    <location>
        <position position="45"/>
    </location>
    <ligand>
        <name>substrate</name>
    </ligand>
</feature>
<keyword evidence="5 10" id="KW-0479">Metal-binding</keyword>
<evidence type="ECO:0000256" key="6">
    <source>
        <dbReference type="ARBA" id="ARBA00022801"/>
    </source>
</evidence>
<evidence type="ECO:0000256" key="10">
    <source>
        <dbReference type="HAMAP-Rule" id="MF_00219"/>
    </source>
</evidence>
<dbReference type="PATRIC" id="fig|1235990.3.peg.692"/>
<dbReference type="Gene3D" id="3.20.20.140">
    <property type="entry name" value="Metal-dependent hydrolases"/>
    <property type="match status" value="1"/>
</dbReference>
<proteinExistence type="inferred from homology"/>
<comment type="pathway">
    <text evidence="2 10 11">Pyrimidine metabolism; UMP biosynthesis via de novo pathway; (S)-dihydroorotate from bicarbonate: step 3/3.</text>
</comment>
<dbReference type="GO" id="GO:0005829">
    <property type="term" value="C:cytosol"/>
    <property type="evidence" value="ECO:0007669"/>
    <property type="project" value="TreeGrafter"/>
</dbReference>
<dbReference type="EMBL" id="AP012554">
    <property type="protein sequence ID" value="BAO00666.1"/>
    <property type="molecule type" value="Genomic_DNA"/>
</dbReference>
<dbReference type="GO" id="GO:0006207">
    <property type="term" value="P:'de novo' pyrimidine nucleobase biosynthetic process"/>
    <property type="evidence" value="ECO:0007669"/>
    <property type="project" value="TreeGrafter"/>
</dbReference>
<dbReference type="InterPro" id="IPR006680">
    <property type="entry name" value="Amidohydro-rel"/>
</dbReference>
<keyword evidence="7 10" id="KW-0862">Zinc</keyword>
<dbReference type="STRING" id="1235990.BMSBPS_0327"/>
<feature type="binding site" evidence="10">
    <location>
        <position position="140"/>
    </location>
    <ligand>
        <name>substrate</name>
    </ligand>
</feature>
<dbReference type="eggNOG" id="COG0418">
    <property type="taxonomic scope" value="Bacteria"/>
</dbReference>
<dbReference type="GO" id="GO:0008270">
    <property type="term" value="F:zinc ion binding"/>
    <property type="evidence" value="ECO:0007669"/>
    <property type="project" value="UniProtKB-UniRule"/>
</dbReference>
<dbReference type="OrthoDB" id="9808095at2"/>
<evidence type="ECO:0000256" key="4">
    <source>
        <dbReference type="ARBA" id="ARBA00012860"/>
    </source>
</evidence>
<feature type="binding site" evidence="10">
    <location>
        <position position="140"/>
    </location>
    <ligand>
        <name>Zn(2+)</name>
        <dbReference type="ChEBI" id="CHEBI:29105"/>
        <label>2</label>
    </ligand>
</feature>
<evidence type="ECO:0000256" key="1">
    <source>
        <dbReference type="ARBA" id="ARBA00002368"/>
    </source>
</evidence>
<dbReference type="InterPro" id="IPR002195">
    <property type="entry name" value="Dihydroorotase_CS"/>
</dbReference>
<dbReference type="RefSeq" id="WP_022564685.1">
    <property type="nucleotide sequence ID" value="NZ_CP010907.1"/>
</dbReference>
<dbReference type="AlphaFoldDB" id="U3U3D4"/>
<keyword evidence="13" id="KW-1185">Reference proteome</keyword>
<dbReference type="SUPFAM" id="SSF51556">
    <property type="entry name" value="Metallo-dependent hydrolases"/>
    <property type="match status" value="1"/>
</dbReference>
<feature type="binding site" evidence="10">
    <location>
        <position position="178"/>
    </location>
    <ligand>
        <name>Zn(2+)</name>
        <dbReference type="ChEBI" id="CHEBI:29105"/>
        <label>2</label>
    </ligand>
</feature>
<comment type="subunit">
    <text evidence="10">Homodimer.</text>
</comment>
<dbReference type="EC" id="3.5.2.3" evidence="4 10"/>
<feature type="binding site" evidence="10">
    <location>
        <position position="223"/>
    </location>
    <ligand>
        <name>substrate</name>
    </ligand>
</feature>
<feature type="binding site" description="via carbamate group" evidence="10">
    <location>
        <position position="103"/>
    </location>
    <ligand>
        <name>Zn(2+)</name>
        <dbReference type="ChEBI" id="CHEBI:29105"/>
        <label>1</label>
    </ligand>
</feature>
<dbReference type="PROSITE" id="PS00482">
    <property type="entry name" value="DIHYDROOROTASE_1"/>
    <property type="match status" value="1"/>
</dbReference>
<dbReference type="UniPathway" id="UPA00070">
    <property type="reaction ID" value="UER00117"/>
</dbReference>
<comment type="function">
    <text evidence="1 10">Catalyzes the reversible cyclization of carbamoyl aspartate to dihydroorotate.</text>
</comment>
<feature type="active site" evidence="10">
    <location>
        <position position="251"/>
    </location>
</feature>
<feature type="binding site" evidence="10">
    <location>
        <begin position="19"/>
        <end position="21"/>
    </location>
    <ligand>
        <name>substrate</name>
    </ligand>
</feature>
<evidence type="ECO:0000256" key="7">
    <source>
        <dbReference type="ARBA" id="ARBA00022833"/>
    </source>
</evidence>
<reference evidence="12 13" key="1">
    <citation type="submission" date="2012-10" db="EMBL/GenBank/DDBJ databases">
        <title>Genome sequence of the symbiont of the pentatomidae stink bug Halyomorpha halys.</title>
        <authorList>
            <person name="Kobayashi H."/>
            <person name="Fujii-Muramatsu R."/>
            <person name="Takeishi K."/>
            <person name="Noda H."/>
        </authorList>
    </citation>
    <scope>NUCLEOTIDE SEQUENCE [LARGE SCALE GENOMIC DNA]</scope>
</reference>
<dbReference type="NCBIfam" id="TIGR00856">
    <property type="entry name" value="pyrC_dimer"/>
    <property type="match status" value="1"/>
</dbReference>
<dbReference type="PANTHER" id="PTHR43137:SF1">
    <property type="entry name" value="DIHYDROOROTASE"/>
    <property type="match status" value="1"/>
</dbReference>
<name>U3U3D4_9GAMM</name>
<organism evidence="12 13">
    <name type="scientific">Candidatus Pantoea carbekii</name>
    <dbReference type="NCBI Taxonomy" id="1235990"/>
    <lineage>
        <taxon>Bacteria</taxon>
        <taxon>Pseudomonadati</taxon>
        <taxon>Pseudomonadota</taxon>
        <taxon>Gammaproteobacteria</taxon>
        <taxon>Enterobacterales</taxon>
        <taxon>Erwiniaceae</taxon>
        <taxon>Pantoea</taxon>
    </lineage>
</organism>
<evidence type="ECO:0000256" key="2">
    <source>
        <dbReference type="ARBA" id="ARBA00004880"/>
    </source>
</evidence>
<dbReference type="PANTHER" id="PTHR43137">
    <property type="entry name" value="DIHYDROOROTASE"/>
    <property type="match status" value="1"/>
</dbReference>
<evidence type="ECO:0000256" key="5">
    <source>
        <dbReference type="ARBA" id="ARBA00022723"/>
    </source>
</evidence>
<feature type="binding site" evidence="10">
    <location>
        <position position="19"/>
    </location>
    <ligand>
        <name>Zn(2+)</name>
        <dbReference type="ChEBI" id="CHEBI:29105"/>
        <label>1</label>
    </ligand>
</feature>
<dbReference type="HAMAP" id="MF_00219">
    <property type="entry name" value="PyrC_classII"/>
    <property type="match status" value="1"/>
</dbReference>